<dbReference type="KEGG" id="sap:Sulac_2069"/>
<dbReference type="InterPro" id="IPR028098">
    <property type="entry name" value="Glyco_trans_4-like_N"/>
</dbReference>
<dbReference type="STRING" id="679936.Sulac_2069"/>
<dbReference type="Proteomes" id="UP000005439">
    <property type="component" value="Chromosome"/>
</dbReference>
<keyword evidence="2" id="KW-0808">Transferase</keyword>
<feature type="domain" description="Glycosyltransferase subfamily 4-like N-terminal" evidence="1">
    <location>
        <begin position="13"/>
        <end position="171"/>
    </location>
</feature>
<dbReference type="Pfam" id="PF13439">
    <property type="entry name" value="Glyco_transf_4"/>
    <property type="match status" value="1"/>
</dbReference>
<reference evidence="3" key="1">
    <citation type="submission" date="2011-12" db="EMBL/GenBank/DDBJ databases">
        <title>The complete genome of chromosome of Sulfobacillus acidophilus DSM 10332.</title>
        <authorList>
            <person name="Lucas S."/>
            <person name="Han J."/>
            <person name="Lapidus A."/>
            <person name="Bruce D."/>
            <person name="Goodwin L."/>
            <person name="Pitluck S."/>
            <person name="Peters L."/>
            <person name="Kyrpides N."/>
            <person name="Mavromatis K."/>
            <person name="Ivanova N."/>
            <person name="Mikhailova N."/>
            <person name="Chertkov O."/>
            <person name="Saunders E."/>
            <person name="Detter J.C."/>
            <person name="Tapia R."/>
            <person name="Han C."/>
            <person name="Land M."/>
            <person name="Hauser L."/>
            <person name="Markowitz V."/>
            <person name="Cheng J.-F."/>
            <person name="Hugenholtz P."/>
            <person name="Woyke T."/>
            <person name="Wu D."/>
            <person name="Pukall R."/>
            <person name="Gehrich-Schroeter G."/>
            <person name="Schneider S."/>
            <person name="Klenk H.-P."/>
            <person name="Eisen J.A."/>
        </authorList>
    </citation>
    <scope>NUCLEOTIDE SEQUENCE [LARGE SCALE GENOMIC DNA]</scope>
    <source>
        <strain evidence="3">ATCC 700253 / DSM 10332 / NAL</strain>
    </source>
</reference>
<evidence type="ECO:0000313" key="3">
    <source>
        <dbReference type="Proteomes" id="UP000005439"/>
    </source>
</evidence>
<dbReference type="SUPFAM" id="SSF53756">
    <property type="entry name" value="UDP-Glycosyltransferase/glycogen phosphorylase"/>
    <property type="match status" value="1"/>
</dbReference>
<evidence type="ECO:0000313" key="2">
    <source>
        <dbReference type="EMBL" id="AEW05559.1"/>
    </source>
</evidence>
<dbReference type="Pfam" id="PF13692">
    <property type="entry name" value="Glyco_trans_1_4"/>
    <property type="match status" value="1"/>
</dbReference>
<protein>
    <submittedName>
        <fullName evidence="2">Glycosyl transferase group 1</fullName>
    </submittedName>
</protein>
<gene>
    <name evidence="2" type="ordered locus">Sulac_2069</name>
</gene>
<dbReference type="InterPro" id="IPR050194">
    <property type="entry name" value="Glycosyltransferase_grp1"/>
</dbReference>
<dbReference type="HOGENOM" id="CLU_009583_0_3_9"/>
<dbReference type="AlphaFoldDB" id="G8TSE7"/>
<keyword evidence="3" id="KW-1185">Reference proteome</keyword>
<name>G8TSE7_SULAD</name>
<reference evidence="2 3" key="2">
    <citation type="journal article" date="2012" name="Stand. Genomic Sci.">
        <title>Complete genome sequence of the moderately thermophilic mineral-sulfide-oxidizing firmicute Sulfobacillus acidophilus type strain (NAL(T)).</title>
        <authorList>
            <person name="Anderson I."/>
            <person name="Chertkov O."/>
            <person name="Chen A."/>
            <person name="Saunders E."/>
            <person name="Lapidus A."/>
            <person name="Nolan M."/>
            <person name="Lucas S."/>
            <person name="Hammon N."/>
            <person name="Deshpande S."/>
            <person name="Cheng J.F."/>
            <person name="Han C."/>
            <person name="Tapia R."/>
            <person name="Goodwin L.A."/>
            <person name="Pitluck S."/>
            <person name="Liolios K."/>
            <person name="Pagani I."/>
            <person name="Ivanova N."/>
            <person name="Mikhailova N."/>
            <person name="Pati A."/>
            <person name="Palaniappan K."/>
            <person name="Land M."/>
            <person name="Pan C."/>
            <person name="Rohde M."/>
            <person name="Pukall R."/>
            <person name="Goker M."/>
            <person name="Detter J.C."/>
            <person name="Woyke T."/>
            <person name="Bristow J."/>
            <person name="Eisen J.A."/>
            <person name="Markowitz V."/>
            <person name="Hugenholtz P."/>
            <person name="Kyrpides N.C."/>
            <person name="Klenk H.P."/>
            <person name="Mavromatis K."/>
        </authorList>
    </citation>
    <scope>NUCLEOTIDE SEQUENCE [LARGE SCALE GENOMIC DNA]</scope>
    <source>
        <strain evidence="3">ATCC 700253 / DSM 10332 / NAL</strain>
    </source>
</reference>
<dbReference type="PATRIC" id="fig|679936.5.peg.2134"/>
<dbReference type="GO" id="GO:0016758">
    <property type="term" value="F:hexosyltransferase activity"/>
    <property type="evidence" value="ECO:0007669"/>
    <property type="project" value="TreeGrafter"/>
</dbReference>
<sequence>MRVLEVITGGEAGGAQRHVAELTRFLADHGIMVTVAHGGGHWIDALVDGYATIVTIPELTREIDLGSDSRAARALGRLMRQGYDVVHAHSSKAGILARWVGARVGVPVVYTAHGLVFQDPTWPGWRRRLFHQLEQWAARRSAAIITMTPADYAWAVARVGNRRAHFIPNGVPAPSSDNARYLSNPPRVGFLGRLSPEKGLDVLLEAARMRPEWHWRIAGDGPLRDTVEKGAASLPHVRWAGWQENPASFLETIDLLVHPSWKEGAPYTVLDAMALGVVPVVTRVGAQPAMVEPIDPALVVEPGRPKELVTAMEYGLAHYEPLSRAARRVVQKNFNAEDGWNRTLTVLRQAAQR</sequence>
<dbReference type="PANTHER" id="PTHR45947:SF3">
    <property type="entry name" value="SULFOQUINOVOSYL TRANSFERASE SQD2"/>
    <property type="match status" value="1"/>
</dbReference>
<dbReference type="EMBL" id="CP003179">
    <property type="protein sequence ID" value="AEW05559.1"/>
    <property type="molecule type" value="Genomic_DNA"/>
</dbReference>
<proteinExistence type="predicted"/>
<dbReference type="Gene3D" id="3.40.50.2000">
    <property type="entry name" value="Glycogen Phosphorylase B"/>
    <property type="match status" value="2"/>
</dbReference>
<evidence type="ECO:0000259" key="1">
    <source>
        <dbReference type="Pfam" id="PF13439"/>
    </source>
</evidence>
<organism evidence="2 3">
    <name type="scientific">Sulfobacillus acidophilus (strain ATCC 700253 / DSM 10332 / NAL)</name>
    <dbReference type="NCBI Taxonomy" id="679936"/>
    <lineage>
        <taxon>Bacteria</taxon>
        <taxon>Bacillati</taxon>
        <taxon>Bacillota</taxon>
        <taxon>Clostridia</taxon>
        <taxon>Eubacteriales</taxon>
        <taxon>Clostridiales Family XVII. Incertae Sedis</taxon>
        <taxon>Sulfobacillus</taxon>
    </lineage>
</organism>
<dbReference type="PANTHER" id="PTHR45947">
    <property type="entry name" value="SULFOQUINOVOSYL TRANSFERASE SQD2"/>
    <property type="match status" value="1"/>
</dbReference>
<accession>G8TSE7</accession>